<sequence>MSIMITILHFDDLFTPLAPYLHQVNNKPHLQNMSYGDHISFVIDRNLSSEVYMKEIYLYEKQELTLYILSLLYQFIATDRYFNLRTKRFYGNFLILNTFVLFTSTS</sequence>
<dbReference type="Proteomes" id="UP001153321">
    <property type="component" value="Chromosome 8"/>
</dbReference>
<organism evidence="1 2">
    <name type="scientific">Spodoptera littoralis</name>
    <name type="common">Egyptian cotton leafworm</name>
    <dbReference type="NCBI Taxonomy" id="7109"/>
    <lineage>
        <taxon>Eukaryota</taxon>
        <taxon>Metazoa</taxon>
        <taxon>Ecdysozoa</taxon>
        <taxon>Arthropoda</taxon>
        <taxon>Hexapoda</taxon>
        <taxon>Insecta</taxon>
        <taxon>Pterygota</taxon>
        <taxon>Neoptera</taxon>
        <taxon>Endopterygota</taxon>
        <taxon>Lepidoptera</taxon>
        <taxon>Glossata</taxon>
        <taxon>Ditrysia</taxon>
        <taxon>Noctuoidea</taxon>
        <taxon>Noctuidae</taxon>
        <taxon>Amphipyrinae</taxon>
        <taxon>Spodoptera</taxon>
    </lineage>
</organism>
<evidence type="ECO:0000313" key="1">
    <source>
        <dbReference type="EMBL" id="CAH1646743.1"/>
    </source>
</evidence>
<keyword evidence="2" id="KW-1185">Reference proteome</keyword>
<name>A0A9P0IH26_SPOLI</name>
<protein>
    <submittedName>
        <fullName evidence="1">Uncharacterized protein</fullName>
    </submittedName>
</protein>
<evidence type="ECO:0000313" key="2">
    <source>
        <dbReference type="Proteomes" id="UP001153321"/>
    </source>
</evidence>
<reference evidence="1" key="1">
    <citation type="submission" date="2022-02" db="EMBL/GenBank/DDBJ databases">
        <authorList>
            <person name="King R."/>
        </authorList>
    </citation>
    <scope>NUCLEOTIDE SEQUENCE</scope>
</reference>
<dbReference type="EMBL" id="LR824539">
    <property type="protein sequence ID" value="CAH1646743.1"/>
    <property type="molecule type" value="Genomic_DNA"/>
</dbReference>
<proteinExistence type="predicted"/>
<gene>
    <name evidence="1" type="ORF">SPLIT_LOCUS12094</name>
</gene>
<accession>A0A9P0IH26</accession>
<dbReference type="AlphaFoldDB" id="A0A9P0IH26"/>